<dbReference type="AlphaFoldDB" id="A0A669C9Q3"/>
<dbReference type="InterPro" id="IPR002048">
    <property type="entry name" value="EF_hand_dom"/>
</dbReference>
<reference evidence="7" key="1">
    <citation type="submission" date="2012-01" db="EMBL/GenBank/DDBJ databases">
        <title>The Genome Sequence of Oreochromis niloticus (Nile Tilapia).</title>
        <authorList>
            <consortium name="Broad Institute Genome Assembly Team"/>
            <consortium name="Broad Institute Sequencing Platform"/>
            <person name="Di Palma F."/>
            <person name="Johnson J."/>
            <person name="Lander E.S."/>
            <person name="Lindblad-Toh K."/>
        </authorList>
    </citation>
    <scope>NUCLEOTIDE SEQUENCE [LARGE SCALE GENOMIC DNA]</scope>
</reference>
<feature type="region of interest" description="Disordered" evidence="4">
    <location>
        <begin position="39"/>
        <end position="76"/>
    </location>
</feature>
<evidence type="ECO:0000256" key="2">
    <source>
        <dbReference type="ARBA" id="ARBA00022837"/>
    </source>
</evidence>
<dbReference type="Pfam" id="PF13202">
    <property type="entry name" value="EF-hand_5"/>
    <property type="match status" value="1"/>
</dbReference>
<feature type="domain" description="EF-hand" evidence="5">
    <location>
        <begin position="323"/>
        <end position="358"/>
    </location>
</feature>
<dbReference type="Pfam" id="PF21161">
    <property type="entry name" value="P2R3B_EF-hand"/>
    <property type="match status" value="1"/>
</dbReference>
<dbReference type="PANTHER" id="PTHR14095:SF3">
    <property type="entry name" value="SERINE_THREONINE-PROTEIN PHOSPHATASE 2A REGULATORY SUBUNIT B'' SUBUNIT ALPHA"/>
    <property type="match status" value="1"/>
</dbReference>
<keyword evidence="2" id="KW-0106">Calcium</keyword>
<sequence length="491" mass="56577">MMIKEASLRRDPDLRGELAFLAKGCDFVLPSRFKKRIKSFQQQQVQSKPEKKPGTPPPAPVATTATPAPTPLTPPPPAINIPRFYYPRGLPALGPAANHDAAIAAIETVFTEFEEEKADIYEMGKVAKACGCPLYWKAPMFYAAGGERTGFVSVHSFIMQPGFDIIRLSSPFLQDIVDTHPGLTFLKDAPEFHSRYITTVIQRIYYVVNRSWKGRITMMELRRSNFLQTLALLEEEDDINQITDYFSYEHFYVIYCKFWELDTDHDLYIDPKDLGRYNNHASSNRIIERLFSGAVTRGNAVQREGRMSYAEFVWFLISEEDKKNPTSIEYWFRCMDVDGDGVLSMFELEYFYEEQCERMERMGIEPLPFQDLLCQMLDLVKPESPGKITLSDLKHCRMAHIFFDTFFNLEKYLDHEQRDPFAVQKDIDSEGPEPSDWDKYASEEYEILVAEETANEQLHEGSFDDDYESEELQVPGEIGKMEKLVISDLSA</sequence>
<evidence type="ECO:0000256" key="1">
    <source>
        <dbReference type="ARBA" id="ARBA00022723"/>
    </source>
</evidence>
<organism evidence="6 7">
    <name type="scientific">Oreochromis niloticus</name>
    <name type="common">Nile tilapia</name>
    <name type="synonym">Tilapia nilotica</name>
    <dbReference type="NCBI Taxonomy" id="8128"/>
    <lineage>
        <taxon>Eukaryota</taxon>
        <taxon>Metazoa</taxon>
        <taxon>Chordata</taxon>
        <taxon>Craniata</taxon>
        <taxon>Vertebrata</taxon>
        <taxon>Euteleostomi</taxon>
        <taxon>Actinopterygii</taxon>
        <taxon>Neopterygii</taxon>
        <taxon>Teleostei</taxon>
        <taxon>Neoteleostei</taxon>
        <taxon>Acanthomorphata</taxon>
        <taxon>Ovalentaria</taxon>
        <taxon>Cichlomorphae</taxon>
        <taxon>Cichliformes</taxon>
        <taxon>Cichlidae</taxon>
        <taxon>African cichlids</taxon>
        <taxon>Pseudocrenilabrinae</taxon>
        <taxon>Oreochromini</taxon>
        <taxon>Oreochromis</taxon>
    </lineage>
</organism>
<dbReference type="Gene3D" id="1.10.238.220">
    <property type="match status" value="1"/>
</dbReference>
<dbReference type="FunFam" id="1.10.238.230:FF:000001">
    <property type="entry name" value="Serine/threonine-protein phosphatase 2A regulatory subunit B'' subunit beta"/>
    <property type="match status" value="1"/>
</dbReference>
<keyword evidence="1" id="KW-0479">Metal-binding</keyword>
<keyword evidence="7" id="KW-1185">Reference proteome</keyword>
<evidence type="ECO:0000259" key="5">
    <source>
        <dbReference type="PROSITE" id="PS50222"/>
    </source>
</evidence>
<reference evidence="6" key="3">
    <citation type="submission" date="2025-09" db="UniProtKB">
        <authorList>
            <consortium name="Ensembl"/>
        </authorList>
    </citation>
    <scope>IDENTIFICATION</scope>
</reference>
<evidence type="ECO:0000313" key="6">
    <source>
        <dbReference type="Ensembl" id="ENSONIP00000043312.1"/>
    </source>
</evidence>
<dbReference type="GeneTree" id="ENSGT00940000154659"/>
<dbReference type="InterPro" id="IPR011992">
    <property type="entry name" value="EF-hand-dom_pair"/>
</dbReference>
<dbReference type="PANTHER" id="PTHR14095">
    <property type="entry name" value="PHOSPHATASE 2A REGULATORY SUBUNIT-RELATED"/>
    <property type="match status" value="1"/>
</dbReference>
<dbReference type="Ensembl" id="ENSONIT00000078138.1">
    <property type="protein sequence ID" value="ENSONIP00000043312.1"/>
    <property type="gene ID" value="ENSONIG00000000815.2"/>
</dbReference>
<dbReference type="GO" id="GO:0000159">
    <property type="term" value="C:protein phosphatase type 2A complex"/>
    <property type="evidence" value="ECO:0007669"/>
    <property type="project" value="TreeGrafter"/>
</dbReference>
<dbReference type="GO" id="GO:0019888">
    <property type="term" value="F:protein phosphatase regulator activity"/>
    <property type="evidence" value="ECO:0007669"/>
    <property type="project" value="TreeGrafter"/>
</dbReference>
<dbReference type="InterPro" id="IPR048855">
    <property type="entry name" value="P2R3A_B_D_EF-hand"/>
</dbReference>
<evidence type="ECO:0000256" key="3">
    <source>
        <dbReference type="ARBA" id="ARBA00093310"/>
    </source>
</evidence>
<accession>A0A669C9Q3</accession>
<dbReference type="FunFam" id="1.10.238.10:FF:000628">
    <property type="entry name" value="Serine/threonine-protein phosphatase 2A regulatory subunit B'' subunit beta"/>
    <property type="match status" value="1"/>
</dbReference>
<dbReference type="FunFam" id="1.10.238.220:FF:000001">
    <property type="entry name" value="Serine/threonine-protein phosphatase 2A regulatory subunit B'' subunit alpha"/>
    <property type="match status" value="1"/>
</dbReference>
<dbReference type="Pfam" id="PF17958">
    <property type="entry name" value="EF-hand_13"/>
    <property type="match status" value="1"/>
</dbReference>
<dbReference type="PROSITE" id="PS50222">
    <property type="entry name" value="EF_HAND_2"/>
    <property type="match status" value="1"/>
</dbReference>
<dbReference type="Gene3D" id="1.10.238.10">
    <property type="entry name" value="EF-hand"/>
    <property type="match status" value="1"/>
</dbReference>
<evidence type="ECO:0000256" key="4">
    <source>
        <dbReference type="SAM" id="MobiDB-lite"/>
    </source>
</evidence>
<reference evidence="6" key="2">
    <citation type="submission" date="2025-08" db="UniProtKB">
        <authorList>
            <consortium name="Ensembl"/>
        </authorList>
    </citation>
    <scope>IDENTIFICATION</scope>
</reference>
<dbReference type="Gene3D" id="1.10.238.230">
    <property type="match status" value="1"/>
</dbReference>
<dbReference type="GO" id="GO:0005509">
    <property type="term" value="F:calcium ion binding"/>
    <property type="evidence" value="ECO:0007669"/>
    <property type="project" value="InterPro"/>
</dbReference>
<dbReference type="InterPro" id="IPR018247">
    <property type="entry name" value="EF_Hand_1_Ca_BS"/>
</dbReference>
<dbReference type="SUPFAM" id="SSF47473">
    <property type="entry name" value="EF-hand"/>
    <property type="match status" value="2"/>
</dbReference>
<name>A0A669C9Q3_ORENI</name>
<dbReference type="InterPro" id="IPR041534">
    <property type="entry name" value="EF-hand_13"/>
</dbReference>
<comment type="function">
    <text evidence="3">The B regulatory subunit might modulate substrate selectivity and catalytic activity, and might also direct the localization of the catalytic enzyme to a particular subcellular compartment.</text>
</comment>
<protein>
    <submittedName>
        <fullName evidence="6">Protein phosphatase 2 regulatory subunit B''alpha</fullName>
    </submittedName>
</protein>
<dbReference type="Proteomes" id="UP000005207">
    <property type="component" value="Linkage group LG19"/>
</dbReference>
<proteinExistence type="predicted"/>
<gene>
    <name evidence="6" type="primary">PPP2R3A</name>
    <name evidence="6" type="synonym">ppp2r3a</name>
</gene>
<dbReference type="PROSITE" id="PS00018">
    <property type="entry name" value="EF_HAND_1"/>
    <property type="match status" value="1"/>
</dbReference>
<evidence type="ECO:0000313" key="7">
    <source>
        <dbReference type="Proteomes" id="UP000005207"/>
    </source>
</evidence>